<dbReference type="GO" id="GO:0003676">
    <property type="term" value="F:nucleic acid binding"/>
    <property type="evidence" value="ECO:0007669"/>
    <property type="project" value="InterPro"/>
</dbReference>
<gene>
    <name evidence="4" type="ORF">MQH31_00020</name>
</gene>
<dbReference type="GO" id="GO:0008270">
    <property type="term" value="F:zinc ion binding"/>
    <property type="evidence" value="ECO:0007669"/>
    <property type="project" value="InterPro"/>
</dbReference>
<keyword evidence="4" id="KW-0540">Nuclease</keyword>
<feature type="region of interest" description="Disordered" evidence="2">
    <location>
        <begin position="1"/>
        <end position="29"/>
    </location>
</feature>
<dbReference type="InterPro" id="IPR002711">
    <property type="entry name" value="HNH"/>
</dbReference>
<name>A0AA41QRN2_9MICO</name>
<sequence length="609" mass="64267">MTNLPVSPASPDQQLGDRVPGGDVADGDGLGGLRSMADVVAGLRGSSAAVDTLTDEAVLEGQVLIAGARRALDTQAAWFAATLARRSRPELGGRGLAARQGFRSPEDLLQAASGSSKSDAVKLLGVGRLLVETDAAEKAAREAAEAHKLLDGTPTLDGHGGRDGIDGRYGSDGNDGSEGIDGNGGQPPLDGTAPHLPPLPAAAVPPWHAPIGRALGEGWLSVEKADALRKGLGDLDRAITPEKLATALTRLLTEARTLNADQLFKRARRVRDVLDEAGIAAREKAAYDDRSLRFYRLHTGQVRMVGLFAPEDGEYLMSTYDAITSPRRGGVRFVDKEQAAWAKRVQDDPRTTEQLTADAFLALTKLGVKADPKRIAGGRNPAVRMVTIRPTGTTPAGTSPTSPTAGSTPAEATSAGTTSTGVAATGTEPSGPAPEPSAAPTTDTSVDAGVGHRAPTPTLQPGVIEGTAVTVSSETMERSLCDSGLLDVTFDDHGHGLDLGREQRTFSPAQRAALAIRDGGCMWPGCDRPPSWTETHHIQHWKDDTGQTNLDDGILLCRADHLRLHNEHWRITRDDAGRYWLTPPPRLDPEQTPILLTSTSPIRPEEGQP</sequence>
<organism evidence="4 5">
    <name type="scientific">Cryobacterium zhongshanensis</name>
    <dbReference type="NCBI Taxonomy" id="2928153"/>
    <lineage>
        <taxon>Bacteria</taxon>
        <taxon>Bacillati</taxon>
        <taxon>Actinomycetota</taxon>
        <taxon>Actinomycetes</taxon>
        <taxon>Micrococcales</taxon>
        <taxon>Microbacteriaceae</taxon>
        <taxon>Cryobacterium</taxon>
    </lineage>
</organism>
<evidence type="ECO:0000256" key="2">
    <source>
        <dbReference type="SAM" id="MobiDB-lite"/>
    </source>
</evidence>
<feature type="region of interest" description="Disordered" evidence="2">
    <location>
        <begin position="149"/>
        <end position="194"/>
    </location>
</feature>
<feature type="region of interest" description="Disordered" evidence="2">
    <location>
        <begin position="389"/>
        <end position="461"/>
    </location>
</feature>
<reference evidence="4" key="1">
    <citation type="submission" date="2022-03" db="EMBL/GenBank/DDBJ databases">
        <title>Cryobacterium sp. nov. strain ZS14-85, isolated from Antarctic soil.</title>
        <authorList>
            <person name="Li J."/>
            <person name="Niu G."/>
        </authorList>
    </citation>
    <scope>NUCLEOTIDE SEQUENCE</scope>
    <source>
        <strain evidence="4">ZS14-85</strain>
    </source>
</reference>
<dbReference type="InterPro" id="IPR003870">
    <property type="entry name" value="DUF222"/>
</dbReference>
<comment type="caution">
    <text evidence="4">The sequence shown here is derived from an EMBL/GenBank/DDBJ whole genome shotgun (WGS) entry which is preliminary data.</text>
</comment>
<feature type="region of interest" description="Disordered" evidence="2">
    <location>
        <begin position="583"/>
        <end position="609"/>
    </location>
</feature>
<dbReference type="SMART" id="SM00507">
    <property type="entry name" value="HNHc"/>
    <property type="match status" value="1"/>
</dbReference>
<keyword evidence="4" id="KW-0255">Endonuclease</keyword>
<dbReference type="Pfam" id="PF02720">
    <property type="entry name" value="DUF222"/>
    <property type="match status" value="1"/>
</dbReference>
<evidence type="ECO:0000313" key="4">
    <source>
        <dbReference type="EMBL" id="MCI4656204.1"/>
    </source>
</evidence>
<feature type="compositionally biased region" description="Polar residues" evidence="2">
    <location>
        <begin position="1"/>
        <end position="13"/>
    </location>
</feature>
<evidence type="ECO:0000259" key="3">
    <source>
        <dbReference type="SMART" id="SM00507"/>
    </source>
</evidence>
<evidence type="ECO:0000256" key="1">
    <source>
        <dbReference type="ARBA" id="ARBA00023450"/>
    </source>
</evidence>
<dbReference type="CDD" id="cd00085">
    <property type="entry name" value="HNHc"/>
    <property type="match status" value="1"/>
</dbReference>
<dbReference type="RefSeq" id="WP_243010476.1">
    <property type="nucleotide sequence ID" value="NZ_JALGAR010000001.1"/>
</dbReference>
<feature type="domain" description="HNH nuclease" evidence="3">
    <location>
        <begin position="509"/>
        <end position="562"/>
    </location>
</feature>
<dbReference type="InterPro" id="IPR003615">
    <property type="entry name" value="HNH_nuc"/>
</dbReference>
<dbReference type="EMBL" id="JALGAR010000001">
    <property type="protein sequence ID" value="MCI4656204.1"/>
    <property type="molecule type" value="Genomic_DNA"/>
</dbReference>
<dbReference type="Pfam" id="PF01844">
    <property type="entry name" value="HNH"/>
    <property type="match status" value="1"/>
</dbReference>
<dbReference type="GO" id="GO:0004519">
    <property type="term" value="F:endonuclease activity"/>
    <property type="evidence" value="ECO:0007669"/>
    <property type="project" value="UniProtKB-KW"/>
</dbReference>
<evidence type="ECO:0000313" key="5">
    <source>
        <dbReference type="Proteomes" id="UP001165341"/>
    </source>
</evidence>
<protein>
    <submittedName>
        <fullName evidence="4">HNH endonuclease</fullName>
    </submittedName>
</protein>
<dbReference type="AlphaFoldDB" id="A0AA41QRN2"/>
<accession>A0AA41QRN2</accession>
<proteinExistence type="inferred from homology"/>
<keyword evidence="4" id="KW-0378">Hydrolase</keyword>
<feature type="compositionally biased region" description="Low complexity" evidence="2">
    <location>
        <begin position="390"/>
        <end position="430"/>
    </location>
</feature>
<keyword evidence="5" id="KW-1185">Reference proteome</keyword>
<dbReference type="Proteomes" id="UP001165341">
    <property type="component" value="Unassembled WGS sequence"/>
</dbReference>
<comment type="similarity">
    <text evidence="1">Belongs to the Rv1128c/1148c/1588c/1702c/1945/3466 family.</text>
</comment>